<dbReference type="InterPro" id="IPR043129">
    <property type="entry name" value="ATPase_NBD"/>
</dbReference>
<feature type="domain" description="Gcp-like" evidence="9">
    <location>
        <begin position="44"/>
        <end position="160"/>
    </location>
</feature>
<dbReference type="GO" id="GO:0005506">
    <property type="term" value="F:iron ion binding"/>
    <property type="evidence" value="ECO:0007669"/>
    <property type="project" value="UniProtKB-UniRule"/>
</dbReference>
<organism evidence="10 11">
    <name type="scientific">Citricoccus muralis</name>
    <dbReference type="NCBI Taxonomy" id="169134"/>
    <lineage>
        <taxon>Bacteria</taxon>
        <taxon>Bacillati</taxon>
        <taxon>Actinomycetota</taxon>
        <taxon>Actinomycetes</taxon>
        <taxon>Micrococcales</taxon>
        <taxon>Micrococcaceae</taxon>
        <taxon>Citricoccus</taxon>
    </lineage>
</organism>
<keyword evidence="4 8" id="KW-0479">Metal-binding</keyword>
<feature type="binding site" evidence="8">
    <location>
        <position position="229"/>
    </location>
    <ligand>
        <name>substrate</name>
    </ligand>
</feature>
<dbReference type="Proteomes" id="UP000256727">
    <property type="component" value="Unassembled WGS sequence"/>
</dbReference>
<dbReference type="InterPro" id="IPR017861">
    <property type="entry name" value="KAE1/TsaD"/>
</dbReference>
<dbReference type="GO" id="GO:0061711">
    <property type="term" value="F:tRNA N(6)-L-threonylcarbamoyladenine synthase activity"/>
    <property type="evidence" value="ECO:0007669"/>
    <property type="project" value="UniProtKB-EC"/>
</dbReference>
<comment type="caution">
    <text evidence="10">The sequence shown here is derived from an EMBL/GenBank/DDBJ whole genome shotgun (WGS) entry which is preliminary data.</text>
</comment>
<feature type="binding site" evidence="8">
    <location>
        <position position="132"/>
    </location>
    <ligand>
        <name>Fe cation</name>
        <dbReference type="ChEBI" id="CHEBI:24875"/>
    </ligand>
</feature>
<evidence type="ECO:0000256" key="8">
    <source>
        <dbReference type="HAMAP-Rule" id="MF_01445"/>
    </source>
</evidence>
<evidence type="ECO:0000256" key="7">
    <source>
        <dbReference type="ARBA" id="ARBA00048117"/>
    </source>
</evidence>
<accession>A0A3D9LCV8</accession>
<protein>
    <recommendedName>
        <fullName evidence="8">tRNA N6-adenosine threonylcarbamoyltransferase</fullName>
        <ecNumber evidence="8">2.3.1.234</ecNumber>
    </recommendedName>
    <alternativeName>
        <fullName evidence="8">N6-L-threonylcarbamoyladenine synthase</fullName>
        <shortName evidence="8">t(6)A synthase</shortName>
    </alternativeName>
    <alternativeName>
        <fullName evidence="8">t(6)A37 threonylcarbamoyladenosine biosynthesis protein TsaD</fullName>
    </alternativeName>
    <alternativeName>
        <fullName evidence="8">tRNA threonylcarbamoyladenosine biosynthesis protein TsaD</fullName>
    </alternativeName>
</protein>
<gene>
    <name evidence="8" type="primary">tsaD</name>
    <name evidence="10" type="ORF">C8E99_1526</name>
</gene>
<dbReference type="InterPro" id="IPR000905">
    <property type="entry name" value="Gcp-like_dom"/>
</dbReference>
<dbReference type="EMBL" id="QREH01000001">
    <property type="protein sequence ID" value="REE03710.1"/>
    <property type="molecule type" value="Genomic_DNA"/>
</dbReference>
<keyword evidence="5 8" id="KW-0408">Iron</keyword>
<dbReference type="AlphaFoldDB" id="A0A3D9LCV8"/>
<reference evidence="10 11" key="1">
    <citation type="submission" date="2018-07" db="EMBL/GenBank/DDBJ databases">
        <title>Sequencing the genomes of 1000 actinobacteria strains.</title>
        <authorList>
            <person name="Klenk H.-P."/>
        </authorList>
    </citation>
    <scope>NUCLEOTIDE SEQUENCE [LARGE SCALE GENOMIC DNA]</scope>
    <source>
        <strain evidence="10 11">DSM 14442</strain>
    </source>
</reference>
<dbReference type="PANTHER" id="PTHR11735:SF6">
    <property type="entry name" value="TRNA N6-ADENOSINE THREONYLCARBAMOYLTRANSFERASE, MITOCHONDRIAL"/>
    <property type="match status" value="1"/>
</dbReference>
<dbReference type="EC" id="2.3.1.234" evidence="8"/>
<dbReference type="GO" id="GO:0005737">
    <property type="term" value="C:cytoplasm"/>
    <property type="evidence" value="ECO:0007669"/>
    <property type="project" value="UniProtKB-SubCell"/>
</dbReference>
<feature type="binding site" evidence="8">
    <location>
        <position position="136"/>
    </location>
    <ligand>
        <name>Fe cation</name>
        <dbReference type="ChEBI" id="CHEBI:24875"/>
    </ligand>
</feature>
<evidence type="ECO:0000313" key="10">
    <source>
        <dbReference type="EMBL" id="REE03710.1"/>
    </source>
</evidence>
<comment type="subcellular location">
    <subcellularLocation>
        <location evidence="8">Cytoplasm</location>
    </subcellularLocation>
</comment>
<feature type="binding site" evidence="8">
    <location>
        <position position="233"/>
    </location>
    <ligand>
        <name>substrate</name>
    </ligand>
</feature>
<comment type="cofactor">
    <cofactor evidence="8">
        <name>Fe(2+)</name>
        <dbReference type="ChEBI" id="CHEBI:29033"/>
    </cofactor>
    <text evidence="8">Binds 1 Fe(2+) ion per subunit.</text>
</comment>
<comment type="function">
    <text evidence="8">Required for the formation of a threonylcarbamoyl group on adenosine at position 37 (t(6)A37) in tRNAs that read codons beginning with adenine. Is involved in the transfer of the threonylcarbamoyl moiety of threonylcarbamoyl-AMP (TC-AMP) to the N6 group of A37, together with TsaE and TsaB. TsaD likely plays a direct catalytic role in this reaction.</text>
</comment>
<comment type="catalytic activity">
    <reaction evidence="7 8">
        <text>L-threonylcarbamoyladenylate + adenosine(37) in tRNA = N(6)-L-threonylcarbamoyladenosine(37) in tRNA + AMP + H(+)</text>
        <dbReference type="Rhea" id="RHEA:37059"/>
        <dbReference type="Rhea" id="RHEA-COMP:10162"/>
        <dbReference type="Rhea" id="RHEA-COMP:10163"/>
        <dbReference type="ChEBI" id="CHEBI:15378"/>
        <dbReference type="ChEBI" id="CHEBI:73682"/>
        <dbReference type="ChEBI" id="CHEBI:74411"/>
        <dbReference type="ChEBI" id="CHEBI:74418"/>
        <dbReference type="ChEBI" id="CHEBI:456215"/>
        <dbReference type="EC" id="2.3.1.234"/>
    </reaction>
</comment>
<sequence>MVGMPSTVDAPIPHASAGVPAAPLVLGIETSCDETGFGIVRGTELLANAVASSMEEHVRFGGVIPEIAARAHLEEFIPTLQQALDTAGVTLEEIDAIAVTSGPGLAGALMVGVAGAKALALAANKPLFGINHLVAHVGVGVLDGVAESGTGPAAVVLGDGASGGDPHILPAPPLPENLGALLVSGGHTEILQVNRLTTDVTLLGSTIDDAAGEAYDKVARLLGAGYPGGPVIDRLAQQGDPKAFRFPRGLSAPKFVGSAEDPGKHRHNWSFSGLKTAVARCVEQFEAAGVPEDQIPTADIAASFQEAVADVITAKAVRACTEHGITHLLLGGGVAANSRLRSLLAERCDAAGIGLTVPPVRLCTDNGAMVAALGAQLVADGVKPSGLDFAADPGQPVESISLVA</sequence>
<dbReference type="CDD" id="cd24133">
    <property type="entry name" value="ASKHA_NBD_TsaD_bac"/>
    <property type="match status" value="1"/>
</dbReference>
<dbReference type="Gene3D" id="3.30.420.40">
    <property type="match status" value="2"/>
</dbReference>
<proteinExistence type="inferred from homology"/>
<dbReference type="SUPFAM" id="SSF53067">
    <property type="entry name" value="Actin-like ATPase domain"/>
    <property type="match status" value="1"/>
</dbReference>
<evidence type="ECO:0000256" key="5">
    <source>
        <dbReference type="ARBA" id="ARBA00023004"/>
    </source>
</evidence>
<name>A0A3D9LCV8_9MICC</name>
<evidence type="ECO:0000256" key="6">
    <source>
        <dbReference type="ARBA" id="ARBA00023315"/>
    </source>
</evidence>
<dbReference type="PANTHER" id="PTHR11735">
    <property type="entry name" value="TRNA N6-ADENOSINE THREONYLCARBAMOYLTRANSFERASE"/>
    <property type="match status" value="1"/>
</dbReference>
<keyword evidence="2 8" id="KW-0808">Transferase</keyword>
<evidence type="ECO:0000256" key="1">
    <source>
        <dbReference type="ARBA" id="ARBA00022490"/>
    </source>
</evidence>
<dbReference type="PRINTS" id="PR00789">
    <property type="entry name" value="OSIALOPTASE"/>
</dbReference>
<keyword evidence="3 8" id="KW-0819">tRNA processing</keyword>
<evidence type="ECO:0000256" key="4">
    <source>
        <dbReference type="ARBA" id="ARBA00022723"/>
    </source>
</evidence>
<dbReference type="HAMAP" id="MF_01445">
    <property type="entry name" value="TsaD"/>
    <property type="match status" value="1"/>
</dbReference>
<keyword evidence="11" id="KW-1185">Reference proteome</keyword>
<comment type="similarity">
    <text evidence="8">Belongs to the KAE1 / TsaD family.</text>
</comment>
<dbReference type="NCBIfam" id="TIGR03723">
    <property type="entry name" value="T6A_TsaD_YgjD"/>
    <property type="match status" value="1"/>
</dbReference>
<dbReference type="FunFam" id="3.30.420.40:FF:000012">
    <property type="entry name" value="tRNA N6-adenosine threonylcarbamoyltransferase"/>
    <property type="match status" value="1"/>
</dbReference>
<dbReference type="FunFam" id="3.30.420.40:FF:000040">
    <property type="entry name" value="tRNA N6-adenosine threonylcarbamoyltransferase"/>
    <property type="match status" value="1"/>
</dbReference>
<evidence type="ECO:0000256" key="3">
    <source>
        <dbReference type="ARBA" id="ARBA00022694"/>
    </source>
</evidence>
<evidence type="ECO:0000259" key="9">
    <source>
        <dbReference type="Pfam" id="PF00814"/>
    </source>
</evidence>
<keyword evidence="1 8" id="KW-0963">Cytoplasm</keyword>
<dbReference type="GO" id="GO:0002949">
    <property type="term" value="P:tRNA threonylcarbamoyladenosine modification"/>
    <property type="evidence" value="ECO:0007669"/>
    <property type="project" value="UniProtKB-UniRule"/>
</dbReference>
<feature type="binding site" evidence="8">
    <location>
        <position position="337"/>
    </location>
    <ligand>
        <name>substrate</name>
    </ligand>
</feature>
<feature type="binding site" evidence="8">
    <location>
        <begin position="182"/>
        <end position="186"/>
    </location>
    <ligand>
        <name>substrate</name>
    </ligand>
</feature>
<keyword evidence="6 8" id="KW-0012">Acyltransferase</keyword>
<feature type="binding site" evidence="8">
    <location>
        <position position="216"/>
    </location>
    <ligand>
        <name>substrate</name>
    </ligand>
</feature>
<dbReference type="Pfam" id="PF00814">
    <property type="entry name" value="TsaD"/>
    <property type="match status" value="2"/>
</dbReference>
<evidence type="ECO:0000313" key="11">
    <source>
        <dbReference type="Proteomes" id="UP000256727"/>
    </source>
</evidence>
<dbReference type="InterPro" id="IPR022450">
    <property type="entry name" value="TsaD"/>
</dbReference>
<feature type="binding site" evidence="8">
    <location>
        <position position="365"/>
    </location>
    <ligand>
        <name>Fe cation</name>
        <dbReference type="ChEBI" id="CHEBI:24875"/>
    </ligand>
</feature>
<feature type="domain" description="Gcp-like" evidence="9">
    <location>
        <begin position="180"/>
        <end position="371"/>
    </location>
</feature>
<evidence type="ECO:0000256" key="2">
    <source>
        <dbReference type="ARBA" id="ARBA00022679"/>
    </source>
</evidence>